<dbReference type="InterPro" id="IPR039781">
    <property type="entry name" value="Rad21/Rec8-like"/>
</dbReference>
<feature type="compositionally biased region" description="Pro residues" evidence="4">
    <location>
        <begin position="278"/>
        <end position="287"/>
    </location>
</feature>
<dbReference type="AlphaFoldDB" id="A0A4S4KR36"/>
<dbReference type="InterPro" id="IPR006909">
    <property type="entry name" value="Rad21/Rec8_C_eu"/>
</dbReference>
<feature type="compositionally biased region" description="Polar residues" evidence="4">
    <location>
        <begin position="732"/>
        <end position="752"/>
    </location>
</feature>
<dbReference type="InterPro" id="IPR006910">
    <property type="entry name" value="Rad21_Rec8_N"/>
</dbReference>
<keyword evidence="7" id="KW-1185">Reference proteome</keyword>
<dbReference type="Pfam" id="PF00651">
    <property type="entry name" value="BTB"/>
    <property type="match status" value="1"/>
</dbReference>
<dbReference type="InterPro" id="IPR000210">
    <property type="entry name" value="BTB/POZ_dom"/>
</dbReference>
<dbReference type="SUPFAM" id="SSF54695">
    <property type="entry name" value="POZ domain"/>
    <property type="match status" value="1"/>
</dbReference>
<accession>A0A4S4KR36</accession>
<dbReference type="GO" id="GO:0030892">
    <property type="term" value="C:mitotic cohesin complex"/>
    <property type="evidence" value="ECO:0007669"/>
    <property type="project" value="TreeGrafter"/>
</dbReference>
<feature type="region of interest" description="Disordered" evidence="4">
    <location>
        <begin position="227"/>
        <end position="310"/>
    </location>
</feature>
<dbReference type="GO" id="GO:0007064">
    <property type="term" value="P:mitotic sister chromatid cohesion"/>
    <property type="evidence" value="ECO:0007669"/>
    <property type="project" value="TreeGrafter"/>
</dbReference>
<feature type="region of interest" description="Disordered" evidence="4">
    <location>
        <begin position="698"/>
        <end position="763"/>
    </location>
</feature>
<feature type="region of interest" description="Disordered" evidence="4">
    <location>
        <begin position="654"/>
        <end position="680"/>
    </location>
</feature>
<dbReference type="Proteomes" id="UP000309038">
    <property type="component" value="Unassembled WGS sequence"/>
</dbReference>
<dbReference type="InterPro" id="IPR011333">
    <property type="entry name" value="SKP1/BTB/POZ_sf"/>
</dbReference>
<dbReference type="Gene3D" id="1.10.10.580">
    <property type="entry name" value="Structural maintenance of chromosome 1. Chain E"/>
    <property type="match status" value="1"/>
</dbReference>
<dbReference type="SMART" id="SM00225">
    <property type="entry name" value="BTB"/>
    <property type="match status" value="1"/>
</dbReference>
<dbReference type="InterPro" id="IPR036390">
    <property type="entry name" value="WH_DNA-bd_sf"/>
</dbReference>
<evidence type="ECO:0000313" key="6">
    <source>
        <dbReference type="EMBL" id="THH00757.1"/>
    </source>
</evidence>
<gene>
    <name evidence="6" type="ORF">EW026_g1830</name>
</gene>
<dbReference type="SUPFAM" id="SSF46785">
    <property type="entry name" value="Winged helix' DNA-binding domain"/>
    <property type="match status" value="1"/>
</dbReference>
<evidence type="ECO:0000256" key="4">
    <source>
        <dbReference type="SAM" id="MobiDB-lite"/>
    </source>
</evidence>
<comment type="subcellular location">
    <subcellularLocation>
        <location evidence="1">Nucleus</location>
    </subcellularLocation>
</comment>
<dbReference type="GO" id="GO:0005634">
    <property type="term" value="C:nucleus"/>
    <property type="evidence" value="ECO:0007669"/>
    <property type="project" value="UniProtKB-SubCell"/>
</dbReference>
<organism evidence="6 7">
    <name type="scientific">Hermanssonia centrifuga</name>
    <dbReference type="NCBI Taxonomy" id="98765"/>
    <lineage>
        <taxon>Eukaryota</taxon>
        <taxon>Fungi</taxon>
        <taxon>Dikarya</taxon>
        <taxon>Basidiomycota</taxon>
        <taxon>Agaricomycotina</taxon>
        <taxon>Agaricomycetes</taxon>
        <taxon>Polyporales</taxon>
        <taxon>Meruliaceae</taxon>
        <taxon>Hermanssonia</taxon>
    </lineage>
</organism>
<dbReference type="PANTHER" id="PTHR12585">
    <property type="entry name" value="SCC1 / RAD21 FAMILY MEMBER"/>
    <property type="match status" value="1"/>
</dbReference>
<dbReference type="GO" id="GO:1990414">
    <property type="term" value="P:replication-born double-strand break repair via sister chromatid exchange"/>
    <property type="evidence" value="ECO:0007669"/>
    <property type="project" value="TreeGrafter"/>
</dbReference>
<feature type="compositionally biased region" description="Basic and acidic residues" evidence="4">
    <location>
        <begin position="716"/>
        <end position="731"/>
    </location>
</feature>
<evidence type="ECO:0000256" key="3">
    <source>
        <dbReference type="ARBA" id="ARBA00023242"/>
    </source>
</evidence>
<reference evidence="6 7" key="1">
    <citation type="submission" date="2019-02" db="EMBL/GenBank/DDBJ databases">
        <title>Genome sequencing of the rare red list fungi Phlebia centrifuga.</title>
        <authorList>
            <person name="Buettner E."/>
            <person name="Kellner H."/>
        </authorList>
    </citation>
    <scope>NUCLEOTIDE SEQUENCE [LARGE SCALE GENOMIC DNA]</scope>
    <source>
        <strain evidence="6 7">DSM 108282</strain>
    </source>
</reference>
<feature type="region of interest" description="Disordered" evidence="4">
    <location>
        <begin position="405"/>
        <end position="434"/>
    </location>
</feature>
<name>A0A4S4KR36_9APHY</name>
<protein>
    <recommendedName>
        <fullName evidence="5">BTB domain-containing protein</fullName>
    </recommendedName>
</protein>
<dbReference type="EMBL" id="SGPJ01000041">
    <property type="protein sequence ID" value="THH00757.1"/>
    <property type="molecule type" value="Genomic_DNA"/>
</dbReference>
<sequence>MERKLSKTQTLQTDIEQSVDAIMGQEVEVMALRLSGQLLLGVVRIYSRKAKYLLDDCNEALLKIKMAFRPGIVDMTEDQLAVNRNAITLQGNNLDLDALLPDINWDVDFELIPIQPGGQHIARTADITLATVDDLQFDFDAAEYDNLGPSDGIGSQDFEELDLGLDFGDGPISAEPAQRYEEDDSMDVGVGRDAFAPRLPRESLDSHLLGRPDMDMELDVLSYRSREPSEHPFAGDMNIDFGPGDMELDLGLDFGDKPLSEHERTPQLTPSRASSPLTEPPRTPPPDVELVAPVDPEPVKGKRKPKDKKQIIDAVTELKDGPGARVGRGRGAALGPQPVDVSNILTEHAFLPRSPLMMRLLEIRDDPISHFLPTKVTPNGTFFCAAPPGMAPELAELFMRPLQSLSAPKRRSTPVQERSSNKKPRLEGSVVGEEEDEIEQARRHSLAPSVAVGSDILGRRESVGPGLDFGDNAGIVDDFQMPEFDVGADVQLDSRARSKSILSDLTRLSTPAPENAPIDDSEETYADVTCPIASFDDRSTQSQEQADTPEDGKGYSKNTVKAMRVIRQELQPTPDEEERVMSFKKMSQKASRRAASSFFFELLVLGTRDCVKLSQDAPYENIEIRPKDKLAHKEVLYFASPFFEAALSGNWAETGPGRPRSMSSVITISQPPSVPGDRSLTRSVTEITIACQTLDVEPYESDTEGKGETSESDMSDVEKDKARKTSLDKLESSASPTSPVFSESNQTVSNVETKSRAKVKSLRRTKTRGPDAVIVLKEEKASTFHDFLKYVYPHLVCTITWNNVEGLMNISHKLTVPALQRECLAFLLTHAAGKPIKAMRISELFDEEELYRESSRFVLDNPGGWPDQELGTLSPETLLKLEKRRTWFLERVLKLGLTQIAKEYQCIR</sequence>
<evidence type="ECO:0000259" key="5">
    <source>
        <dbReference type="SMART" id="SM00225"/>
    </source>
</evidence>
<dbReference type="PANTHER" id="PTHR12585:SF69">
    <property type="entry name" value="FI11703P"/>
    <property type="match status" value="1"/>
</dbReference>
<feature type="region of interest" description="Disordered" evidence="4">
    <location>
        <begin position="534"/>
        <end position="557"/>
    </location>
</feature>
<dbReference type="Pfam" id="PF04825">
    <property type="entry name" value="Rad21_Rec8_N"/>
    <property type="match status" value="1"/>
</dbReference>
<feature type="compositionally biased region" description="Basic and acidic residues" evidence="4">
    <location>
        <begin position="254"/>
        <end position="265"/>
    </location>
</feature>
<comment type="caution">
    <text evidence="6">The sequence shown here is derived from an EMBL/GenBank/DDBJ whole genome shotgun (WGS) entry which is preliminary data.</text>
</comment>
<feature type="compositionally biased region" description="Polar residues" evidence="4">
    <location>
        <begin position="661"/>
        <end position="671"/>
    </location>
</feature>
<dbReference type="Gene3D" id="3.30.710.10">
    <property type="entry name" value="Potassium Channel Kv1.1, Chain A"/>
    <property type="match status" value="1"/>
</dbReference>
<evidence type="ECO:0000256" key="2">
    <source>
        <dbReference type="ARBA" id="ARBA00009870"/>
    </source>
</evidence>
<evidence type="ECO:0000256" key="1">
    <source>
        <dbReference type="ARBA" id="ARBA00004123"/>
    </source>
</evidence>
<dbReference type="InterPro" id="IPR023093">
    <property type="entry name" value="ScpA-like_C"/>
</dbReference>
<proteinExistence type="inferred from homology"/>
<feature type="domain" description="BTB" evidence="5">
    <location>
        <begin position="618"/>
        <end position="831"/>
    </location>
</feature>
<comment type="similarity">
    <text evidence="2">Belongs to the rad21 family.</text>
</comment>
<dbReference type="Pfam" id="PF04824">
    <property type="entry name" value="Rad21_Rec8"/>
    <property type="match status" value="1"/>
</dbReference>
<keyword evidence="3" id="KW-0539">Nucleus</keyword>
<evidence type="ECO:0000313" key="7">
    <source>
        <dbReference type="Proteomes" id="UP000309038"/>
    </source>
</evidence>
<dbReference type="GO" id="GO:0003682">
    <property type="term" value="F:chromatin binding"/>
    <property type="evidence" value="ECO:0007669"/>
    <property type="project" value="TreeGrafter"/>
</dbReference>